<dbReference type="GO" id="GO:0032874">
    <property type="term" value="P:positive regulation of stress-activated MAPK cascade"/>
    <property type="evidence" value="ECO:0007669"/>
    <property type="project" value="TreeGrafter"/>
</dbReference>
<evidence type="ECO:0000256" key="3">
    <source>
        <dbReference type="ARBA" id="ARBA00038487"/>
    </source>
</evidence>
<protein>
    <recommendedName>
        <fullName evidence="4">Kelch domain-containing protein 10</fullName>
    </recommendedName>
</protein>
<comment type="caution">
    <text evidence="5">The sequence shown here is derived from an EMBL/GenBank/DDBJ whole genome shotgun (WGS) entry which is preliminary data.</text>
</comment>
<dbReference type="EMBL" id="JAKKPZ010000001">
    <property type="protein sequence ID" value="KAI1728068.1"/>
    <property type="molecule type" value="Genomic_DNA"/>
</dbReference>
<evidence type="ECO:0000256" key="1">
    <source>
        <dbReference type="ARBA" id="ARBA00022441"/>
    </source>
</evidence>
<dbReference type="InterPro" id="IPR015915">
    <property type="entry name" value="Kelch-typ_b-propeller"/>
</dbReference>
<evidence type="ECO:0000313" key="5">
    <source>
        <dbReference type="EMBL" id="KAI1728068.1"/>
    </source>
</evidence>
<dbReference type="SUPFAM" id="SSF117281">
    <property type="entry name" value="Kelch motif"/>
    <property type="match status" value="1"/>
</dbReference>
<comment type="similarity">
    <text evidence="3">Belongs to the KLHDC10 family.</text>
</comment>
<organism evidence="5 6">
    <name type="scientific">Ditylenchus destructor</name>
    <dbReference type="NCBI Taxonomy" id="166010"/>
    <lineage>
        <taxon>Eukaryota</taxon>
        <taxon>Metazoa</taxon>
        <taxon>Ecdysozoa</taxon>
        <taxon>Nematoda</taxon>
        <taxon>Chromadorea</taxon>
        <taxon>Rhabditida</taxon>
        <taxon>Tylenchina</taxon>
        <taxon>Tylenchomorpha</taxon>
        <taxon>Sphaerularioidea</taxon>
        <taxon>Anguinidae</taxon>
        <taxon>Anguininae</taxon>
        <taxon>Ditylenchus</taxon>
    </lineage>
</organism>
<dbReference type="PANTHER" id="PTHR46428:SF1">
    <property type="entry name" value="KELCH DOMAIN-CONTAINING PROTEIN 10"/>
    <property type="match status" value="1"/>
</dbReference>
<name>A0AAD4NJI7_9BILA</name>
<accession>A0AAD4NJI7</accession>
<evidence type="ECO:0000256" key="4">
    <source>
        <dbReference type="ARBA" id="ARBA00041041"/>
    </source>
</evidence>
<proteinExistence type="inferred from homology"/>
<dbReference type="AlphaFoldDB" id="A0AAD4NJI7"/>
<keyword evidence="6" id="KW-1185">Reference proteome</keyword>
<evidence type="ECO:0000256" key="2">
    <source>
        <dbReference type="ARBA" id="ARBA00022737"/>
    </source>
</evidence>
<reference evidence="5" key="1">
    <citation type="submission" date="2022-01" db="EMBL/GenBank/DDBJ databases">
        <title>Genome Sequence Resource for Two Populations of Ditylenchus destructor, the Migratory Endoparasitic Phytonematode.</title>
        <authorList>
            <person name="Zhang H."/>
            <person name="Lin R."/>
            <person name="Xie B."/>
        </authorList>
    </citation>
    <scope>NUCLEOTIDE SEQUENCE</scope>
    <source>
        <strain evidence="5">BazhouSP</strain>
    </source>
</reference>
<dbReference type="Pfam" id="PF01344">
    <property type="entry name" value="Kelch_1"/>
    <property type="match status" value="1"/>
</dbReference>
<sequence>MDEAVLQNQEENEEILQYYSSNPHEPLKGCECNLGFDDDYMYVWSGSGWGYSTIEYLSYPLWIWRYNLLTRRWSYCEVLDWPDDRKVPLGSENCTYALTEGFYLFLDIERNENAKYHFYICTKSQESPTFQCEPIEHIPVGSNSEVDVDDRRYHFEFPMMSLDSDHFYFVRRGRTTRNYESFSCLNVYELRRTTKSGAWQWECISTNVAGDNLTYADYKYIHDFLQSSSAFSLNLWHRFAFLFNKNVAVINCAPLDEDEMQLSIQKLILFDLNCRKFTVCDICPDTVHGYPPVRCDFNATVYGYKLYFMGGFEERGDNWVPLGDIWQLCLKTFTWTRMSRDLPEPVFSFGVKPTMDGCIYAFGGRSAQEQLAFENNVELPTRWKHIRPQSRVQRFWVEPPSLKRLTMELLADILFSKEHIQESGSLESDRQSNFEPLLSRPIEFVKYVRKYIYK</sequence>
<dbReference type="Proteomes" id="UP001201812">
    <property type="component" value="Unassembled WGS sequence"/>
</dbReference>
<keyword evidence="1" id="KW-0880">Kelch repeat</keyword>
<dbReference type="InterPro" id="IPR006652">
    <property type="entry name" value="Kelch_1"/>
</dbReference>
<dbReference type="PANTHER" id="PTHR46428">
    <property type="entry name" value="KELCH DOMAIN-CONTAINING PROTEIN 10"/>
    <property type="match status" value="1"/>
</dbReference>
<evidence type="ECO:0000313" key="6">
    <source>
        <dbReference type="Proteomes" id="UP001201812"/>
    </source>
</evidence>
<keyword evidence="2" id="KW-0677">Repeat</keyword>
<dbReference type="InterPro" id="IPR052125">
    <property type="entry name" value="KLHDC10"/>
</dbReference>
<gene>
    <name evidence="5" type="ORF">DdX_00218</name>
</gene>
<dbReference type="Gene3D" id="2.120.10.80">
    <property type="entry name" value="Kelch-type beta propeller"/>
    <property type="match status" value="1"/>
</dbReference>